<comment type="caution">
    <text evidence="2">The sequence shown here is derived from an EMBL/GenBank/DDBJ whole genome shotgun (WGS) entry which is preliminary data.</text>
</comment>
<keyword evidence="1" id="KW-0233">DNA recombination</keyword>
<dbReference type="EMBL" id="JAVRBK010000002">
    <property type="protein sequence ID" value="KAK5647980.1"/>
    <property type="molecule type" value="Genomic_DNA"/>
</dbReference>
<dbReference type="InterPro" id="IPR011010">
    <property type="entry name" value="DNA_brk_join_enz"/>
</dbReference>
<evidence type="ECO:0000313" key="2">
    <source>
        <dbReference type="EMBL" id="KAK5647980.1"/>
    </source>
</evidence>
<gene>
    <name evidence="2" type="ORF">RI129_002872</name>
</gene>
<dbReference type="PANTHER" id="PTHR33480">
    <property type="entry name" value="SET DOMAIN-CONTAINING PROTEIN-RELATED"/>
    <property type="match status" value="1"/>
</dbReference>
<dbReference type="PANTHER" id="PTHR33480:SF1">
    <property type="entry name" value="TYR RECOMBINASE DOMAIN-CONTAINING PROTEIN"/>
    <property type="match status" value="1"/>
</dbReference>
<dbReference type="GO" id="GO:0003677">
    <property type="term" value="F:DNA binding"/>
    <property type="evidence" value="ECO:0007669"/>
    <property type="project" value="InterPro"/>
</dbReference>
<evidence type="ECO:0000256" key="1">
    <source>
        <dbReference type="ARBA" id="ARBA00023172"/>
    </source>
</evidence>
<proteinExistence type="predicted"/>
<keyword evidence="3" id="KW-1185">Reference proteome</keyword>
<evidence type="ECO:0000313" key="3">
    <source>
        <dbReference type="Proteomes" id="UP001329430"/>
    </source>
</evidence>
<dbReference type="Proteomes" id="UP001329430">
    <property type="component" value="Chromosome 2"/>
</dbReference>
<dbReference type="GO" id="GO:0006310">
    <property type="term" value="P:DNA recombination"/>
    <property type="evidence" value="ECO:0007669"/>
    <property type="project" value="UniProtKB-KW"/>
</dbReference>
<dbReference type="InterPro" id="IPR013762">
    <property type="entry name" value="Integrase-like_cat_sf"/>
</dbReference>
<organism evidence="2 3">
    <name type="scientific">Pyrocoelia pectoralis</name>
    <dbReference type="NCBI Taxonomy" id="417401"/>
    <lineage>
        <taxon>Eukaryota</taxon>
        <taxon>Metazoa</taxon>
        <taxon>Ecdysozoa</taxon>
        <taxon>Arthropoda</taxon>
        <taxon>Hexapoda</taxon>
        <taxon>Insecta</taxon>
        <taxon>Pterygota</taxon>
        <taxon>Neoptera</taxon>
        <taxon>Endopterygota</taxon>
        <taxon>Coleoptera</taxon>
        <taxon>Polyphaga</taxon>
        <taxon>Elateriformia</taxon>
        <taxon>Elateroidea</taxon>
        <taxon>Lampyridae</taxon>
        <taxon>Lampyrinae</taxon>
        <taxon>Pyrocoelia</taxon>
    </lineage>
</organism>
<protein>
    <submittedName>
        <fullName evidence="2">Uncharacterized protein</fullName>
    </submittedName>
</protein>
<dbReference type="AlphaFoldDB" id="A0AAN7VG21"/>
<sequence length="390" mass="44330">MRPDNISYEAKKDPLICLYGETLLSKHKRRQMSTVISNKMRELGRVLIVLKSICAEINGLFDALKPEMFSQLLSATKIVSGYNEETKSFKAPSLAVHMGTSLKVLCDIALKIVIEKRNLPNINWDNNETKKTEIKELKKLVVGHWCNDISSLALKSLKEQNWKKTTTLPLTEDIQKFKVYVCNAAENAVAKLSSIENGDSQLMEIRKQYRILSESILALTVLFNRKRIGEVQYLTTETYNSNTTTAKSNDFLESLTPLEKALSNNFKRVVVGGKGSKPVPILFSKKLQKLIEVLLTTRSSFRIVPTANPYLFANPGSENRWMSGSNVLRKLALKSGAKNPELLTSTRFRKQIATTLQLMTMEDNEMEQVATFMGHTKKTHSEFYRYTRYK</sequence>
<dbReference type="GO" id="GO:0015074">
    <property type="term" value="P:DNA integration"/>
    <property type="evidence" value="ECO:0007669"/>
    <property type="project" value="InterPro"/>
</dbReference>
<accession>A0AAN7VG21</accession>
<name>A0AAN7VG21_9COLE</name>
<dbReference type="Gene3D" id="1.10.443.10">
    <property type="entry name" value="Intergrase catalytic core"/>
    <property type="match status" value="1"/>
</dbReference>
<dbReference type="SUPFAM" id="SSF56349">
    <property type="entry name" value="DNA breaking-rejoining enzymes"/>
    <property type="match status" value="1"/>
</dbReference>
<reference evidence="2 3" key="1">
    <citation type="journal article" date="2024" name="Insects">
        <title>An Improved Chromosome-Level Genome Assembly of the Firefly Pyrocoelia pectoralis.</title>
        <authorList>
            <person name="Fu X."/>
            <person name="Meyer-Rochow V.B."/>
            <person name="Ballantyne L."/>
            <person name="Zhu X."/>
        </authorList>
    </citation>
    <scope>NUCLEOTIDE SEQUENCE [LARGE SCALE GENOMIC DNA]</scope>
    <source>
        <strain evidence="2">XCY_ONT2</strain>
    </source>
</reference>